<sequence length="221" mass="22408">MRGDRFGPEPLTRRRRPWRTEVRAALWRWRFVAVALGVAMAASAVLEVVRPAPPATTPVVVAARDVAAGTTLAAADLRVVRLPTALVAEGASARADDLIGDATAVPVPAGLPIVPGVLATAGIEGPPGTVVAAVRLADPAVAAYLVPGTRIDLIAATPETPGVVVASRALVLPRPAVADDSWDATLTGDEAPPVLVAVTQDEAQELSGAAVSSALSAVVVP</sequence>
<dbReference type="Proteomes" id="UP000000485">
    <property type="component" value="Chromosome"/>
</dbReference>
<dbReference type="AlphaFoldDB" id="F8A6M1"/>
<dbReference type="KEGG" id="cga:Celgi_0561"/>
<evidence type="ECO:0000313" key="3">
    <source>
        <dbReference type="Proteomes" id="UP000000485"/>
    </source>
</evidence>
<organism evidence="2 3">
    <name type="scientific">Cellulomonas gilvus (strain ATCC 13127 / NRRL B-14078)</name>
    <name type="common">Cellvibrio gilvus</name>
    <dbReference type="NCBI Taxonomy" id="593907"/>
    <lineage>
        <taxon>Bacteria</taxon>
        <taxon>Bacillati</taxon>
        <taxon>Actinomycetota</taxon>
        <taxon>Actinomycetes</taxon>
        <taxon>Micrococcales</taxon>
        <taxon>Cellulomonadaceae</taxon>
        <taxon>Cellulomonas</taxon>
    </lineage>
</organism>
<evidence type="ECO:0000313" key="2">
    <source>
        <dbReference type="EMBL" id="AEI11081.1"/>
    </source>
</evidence>
<dbReference type="InterPro" id="IPR013974">
    <property type="entry name" value="SAF"/>
</dbReference>
<dbReference type="STRING" id="593907.Celgi_0561"/>
<keyword evidence="3" id="KW-1185">Reference proteome</keyword>
<evidence type="ECO:0000259" key="1">
    <source>
        <dbReference type="SMART" id="SM00858"/>
    </source>
</evidence>
<dbReference type="CDD" id="cd11614">
    <property type="entry name" value="SAF_CpaB_FlgA_like"/>
    <property type="match status" value="1"/>
</dbReference>
<dbReference type="HOGENOM" id="CLU_088190_3_0_11"/>
<dbReference type="eggNOG" id="COG3745">
    <property type="taxonomic scope" value="Bacteria"/>
</dbReference>
<feature type="domain" description="SAF" evidence="1">
    <location>
        <begin position="57"/>
        <end position="119"/>
    </location>
</feature>
<dbReference type="Pfam" id="PF08666">
    <property type="entry name" value="SAF"/>
    <property type="match status" value="1"/>
</dbReference>
<protein>
    <submittedName>
        <fullName evidence="2">SAF domain protein</fullName>
    </submittedName>
</protein>
<dbReference type="OrthoDB" id="4830010at2"/>
<name>F8A6M1_CELGA</name>
<proteinExistence type="predicted"/>
<gene>
    <name evidence="2" type="ordered locus">Celgi_0561</name>
</gene>
<dbReference type="Gene3D" id="3.90.1210.10">
    <property type="entry name" value="Antifreeze-like/N-acetylneuraminic acid synthase C-terminal domain"/>
    <property type="match status" value="1"/>
</dbReference>
<dbReference type="EMBL" id="CP002665">
    <property type="protein sequence ID" value="AEI11081.1"/>
    <property type="molecule type" value="Genomic_DNA"/>
</dbReference>
<reference evidence="3" key="1">
    <citation type="submission" date="2011-04" db="EMBL/GenBank/DDBJ databases">
        <title>Complete sequence of Cellvibrio gilvus ATCC 13127.</title>
        <authorList>
            <person name="Lucas S."/>
            <person name="Han J."/>
            <person name="Lapidus A."/>
            <person name="Cheng J.-F."/>
            <person name="Goodwin L."/>
            <person name="Pitluck S."/>
            <person name="Peters L."/>
            <person name="Munk A."/>
            <person name="Detter J.C."/>
            <person name="Han C."/>
            <person name="Tapia R."/>
            <person name="Land M."/>
            <person name="Hauser L."/>
            <person name="Kyrpides N."/>
            <person name="Ivanova N."/>
            <person name="Ovchinnikova G."/>
            <person name="Pagani I."/>
            <person name="Mead D."/>
            <person name="Brumm P."/>
            <person name="Woyke T."/>
        </authorList>
    </citation>
    <scope>NUCLEOTIDE SEQUENCE [LARGE SCALE GENOMIC DNA]</scope>
    <source>
        <strain evidence="3">ATCC 13127 / NRRL B-14078</strain>
    </source>
</reference>
<dbReference type="RefSeq" id="WP_013882604.1">
    <property type="nucleotide sequence ID" value="NC_015671.1"/>
</dbReference>
<accession>F8A6M1</accession>
<dbReference type="SMART" id="SM00858">
    <property type="entry name" value="SAF"/>
    <property type="match status" value="1"/>
</dbReference>